<organism evidence="1 2">
    <name type="scientific">Catharanthus roseus</name>
    <name type="common">Madagascar periwinkle</name>
    <name type="synonym">Vinca rosea</name>
    <dbReference type="NCBI Taxonomy" id="4058"/>
    <lineage>
        <taxon>Eukaryota</taxon>
        <taxon>Viridiplantae</taxon>
        <taxon>Streptophyta</taxon>
        <taxon>Embryophyta</taxon>
        <taxon>Tracheophyta</taxon>
        <taxon>Spermatophyta</taxon>
        <taxon>Magnoliopsida</taxon>
        <taxon>eudicotyledons</taxon>
        <taxon>Gunneridae</taxon>
        <taxon>Pentapetalae</taxon>
        <taxon>asterids</taxon>
        <taxon>lamiids</taxon>
        <taxon>Gentianales</taxon>
        <taxon>Apocynaceae</taxon>
        <taxon>Rauvolfioideae</taxon>
        <taxon>Vinceae</taxon>
        <taxon>Catharanthinae</taxon>
        <taxon>Catharanthus</taxon>
    </lineage>
</organism>
<gene>
    <name evidence="1" type="ORF">M9H77_29400</name>
</gene>
<comment type="caution">
    <text evidence="1">The sequence shown here is derived from an EMBL/GenBank/DDBJ whole genome shotgun (WGS) entry which is preliminary data.</text>
</comment>
<dbReference type="EMBL" id="CM044707">
    <property type="protein sequence ID" value="KAI5652213.1"/>
    <property type="molecule type" value="Genomic_DNA"/>
</dbReference>
<reference evidence="2" key="1">
    <citation type="journal article" date="2023" name="Nat. Plants">
        <title>Single-cell RNA sequencing provides a high-resolution roadmap for understanding the multicellular compartmentation of specialized metabolism.</title>
        <authorList>
            <person name="Sun S."/>
            <person name="Shen X."/>
            <person name="Li Y."/>
            <person name="Li Y."/>
            <person name="Wang S."/>
            <person name="Li R."/>
            <person name="Zhang H."/>
            <person name="Shen G."/>
            <person name="Guo B."/>
            <person name="Wei J."/>
            <person name="Xu J."/>
            <person name="St-Pierre B."/>
            <person name="Chen S."/>
            <person name="Sun C."/>
        </authorList>
    </citation>
    <scope>NUCLEOTIDE SEQUENCE [LARGE SCALE GENOMIC DNA]</scope>
</reference>
<protein>
    <submittedName>
        <fullName evidence="1">Uncharacterized protein</fullName>
    </submittedName>
</protein>
<name>A0ACB9ZU97_CATRO</name>
<keyword evidence="2" id="KW-1185">Reference proteome</keyword>
<evidence type="ECO:0000313" key="2">
    <source>
        <dbReference type="Proteomes" id="UP001060085"/>
    </source>
</evidence>
<accession>A0ACB9ZU97</accession>
<sequence>MEESILAPLGMALAPDMTPDEMLDGFFANSMQVLERKLADVEAANAKLVETNSTLTKINYCLTNEYAVKGGKIQSMNDLLSQACQEAEKLKVELSQKCRENDAITSKLSELVDDEGKLLPRIKDEFIRNFRE</sequence>
<evidence type="ECO:0000313" key="1">
    <source>
        <dbReference type="EMBL" id="KAI5652213.1"/>
    </source>
</evidence>
<proteinExistence type="predicted"/>
<dbReference type="Proteomes" id="UP001060085">
    <property type="component" value="Linkage Group LG07"/>
</dbReference>